<dbReference type="Proteomes" id="UP000198512">
    <property type="component" value="Unassembled WGS sequence"/>
</dbReference>
<dbReference type="InterPro" id="IPR046744">
    <property type="entry name" value="DUF6794"/>
</dbReference>
<gene>
    <name evidence="3" type="ORF">SAMN05216600_12323</name>
</gene>
<sequence>MRFILKLALTLIAAGFASNSVGNAQVAEQSGMPKTCKGLISKIVNNLDEKSIATLRDTEKDDLLKYHFSWGMSIRNSYELWSEDSPIRKSCAQLVGEQDIHPDNASSVIMEGVWEVVNNTGM</sequence>
<evidence type="ECO:0000259" key="2">
    <source>
        <dbReference type="Pfam" id="PF20594"/>
    </source>
</evidence>
<evidence type="ECO:0000313" key="3">
    <source>
        <dbReference type="EMBL" id="SER33331.1"/>
    </source>
</evidence>
<name>A0ABY1BPS5_9PSED</name>
<keyword evidence="1" id="KW-0732">Signal</keyword>
<evidence type="ECO:0000256" key="1">
    <source>
        <dbReference type="SAM" id="SignalP"/>
    </source>
</evidence>
<keyword evidence="4" id="KW-1185">Reference proteome</keyword>
<organism evidence="3 4">
    <name type="scientific">Pseudomonas cuatrocienegasensis</name>
    <dbReference type="NCBI Taxonomy" id="543360"/>
    <lineage>
        <taxon>Bacteria</taxon>
        <taxon>Pseudomonadati</taxon>
        <taxon>Pseudomonadota</taxon>
        <taxon>Gammaproteobacteria</taxon>
        <taxon>Pseudomonadales</taxon>
        <taxon>Pseudomonadaceae</taxon>
        <taxon>Pseudomonas</taxon>
    </lineage>
</organism>
<feature type="chain" id="PRO_5045384870" description="DUF6794 domain-containing protein" evidence="1">
    <location>
        <begin position="25"/>
        <end position="122"/>
    </location>
</feature>
<feature type="domain" description="DUF6794" evidence="2">
    <location>
        <begin position="32"/>
        <end position="115"/>
    </location>
</feature>
<dbReference type="EMBL" id="FOFP01000023">
    <property type="protein sequence ID" value="SER33331.1"/>
    <property type="molecule type" value="Genomic_DNA"/>
</dbReference>
<protein>
    <recommendedName>
        <fullName evidence="2">DUF6794 domain-containing protein</fullName>
    </recommendedName>
</protein>
<dbReference type="RefSeq" id="WP_139133853.1">
    <property type="nucleotide sequence ID" value="NZ_FOFP01000023.1"/>
</dbReference>
<comment type="caution">
    <text evidence="3">The sequence shown here is derived from an EMBL/GenBank/DDBJ whole genome shotgun (WGS) entry which is preliminary data.</text>
</comment>
<dbReference type="Pfam" id="PF20594">
    <property type="entry name" value="DUF6794"/>
    <property type="match status" value="1"/>
</dbReference>
<evidence type="ECO:0000313" key="4">
    <source>
        <dbReference type="Proteomes" id="UP000198512"/>
    </source>
</evidence>
<accession>A0ABY1BPS5</accession>
<feature type="signal peptide" evidence="1">
    <location>
        <begin position="1"/>
        <end position="24"/>
    </location>
</feature>
<reference evidence="3 4" key="1">
    <citation type="submission" date="2016-10" db="EMBL/GenBank/DDBJ databases">
        <authorList>
            <person name="Varghese N."/>
            <person name="Submissions S."/>
        </authorList>
    </citation>
    <scope>NUCLEOTIDE SEQUENCE [LARGE SCALE GENOMIC DNA]</scope>
    <source>
        <strain evidence="3 4">CIP 109853</strain>
    </source>
</reference>
<proteinExistence type="predicted"/>